<dbReference type="Proteomes" id="UP000034022">
    <property type="component" value="Unassembled WGS sequence"/>
</dbReference>
<proteinExistence type="predicted"/>
<evidence type="ECO:0000313" key="1">
    <source>
        <dbReference type="EMBL" id="KKQ69093.1"/>
    </source>
</evidence>
<accession>A0A0G0JNH2</accession>
<name>A0A0G0JNH2_9BACT</name>
<reference evidence="1" key="1">
    <citation type="journal article" date="2015" name="Nature">
        <title>rRNA introns, odd ribosomes, and small enigmatic genomes across a large radiation of phyla.</title>
        <authorList>
            <person name="Brown C.T."/>
            <person name="Hug L.A."/>
            <person name="Thomas B.C."/>
            <person name="Sharon I."/>
            <person name="Castelle C.J."/>
            <person name="Singh A."/>
            <person name="Wilkins M.J."/>
            <person name="Williams K.H."/>
            <person name="Banfield J.F."/>
        </authorList>
    </citation>
    <scope>NUCLEOTIDE SEQUENCE [LARGE SCALE GENOMIC DNA]</scope>
</reference>
<gene>
    <name evidence="1" type="ORF">US91_C0016G0001</name>
</gene>
<dbReference type="EMBL" id="LBUU01000016">
    <property type="protein sequence ID" value="KKQ69093.1"/>
    <property type="molecule type" value="Genomic_DNA"/>
</dbReference>
<comment type="caution">
    <text evidence="1">The sequence shown here is derived from an EMBL/GenBank/DDBJ whole genome shotgun (WGS) entry which is preliminary data.</text>
</comment>
<evidence type="ECO:0000313" key="2">
    <source>
        <dbReference type="Proteomes" id="UP000034022"/>
    </source>
</evidence>
<organism evidence="1 2">
    <name type="scientific">Candidatus Falkowbacteria bacterium GW2011_GWE1_38_31</name>
    <dbReference type="NCBI Taxonomy" id="1618638"/>
    <lineage>
        <taxon>Bacteria</taxon>
        <taxon>Candidatus Falkowiibacteriota</taxon>
    </lineage>
</organism>
<dbReference type="AlphaFoldDB" id="A0A0G0JNH2"/>
<protein>
    <recommendedName>
        <fullName evidence="3">Toxin-antitoxin system, toxin component, RelE family</fullName>
    </recommendedName>
</protein>
<sequence>MKPCFYCSDGKESPIEKYFYDKYGTDLDLPDLDFVIDEIANIFAKWKYVAENNGGSDGHYAKKMHGYDFIEIRVKRSNTLIRFPYYRDCNNSRLVLLLGFDKKDGYKSKDKTDKYVKKKMDEAQLYYNQLYKNLPKIFDDLYK</sequence>
<evidence type="ECO:0008006" key="3">
    <source>
        <dbReference type="Google" id="ProtNLM"/>
    </source>
</evidence>